<gene>
    <name evidence="2" type="ORF">RIMI_LOCUS13435211</name>
</gene>
<reference evidence="2" key="1">
    <citation type="submission" date="2023-07" db="EMBL/GenBank/DDBJ databases">
        <authorList>
            <person name="Stuckert A."/>
        </authorList>
    </citation>
    <scope>NUCLEOTIDE SEQUENCE</scope>
</reference>
<keyword evidence="3" id="KW-1185">Reference proteome</keyword>
<feature type="region of interest" description="Disordered" evidence="1">
    <location>
        <begin position="97"/>
        <end position="120"/>
    </location>
</feature>
<accession>A0ABN9LW21</accession>
<dbReference type="Proteomes" id="UP001176940">
    <property type="component" value="Unassembled WGS sequence"/>
</dbReference>
<evidence type="ECO:0000313" key="3">
    <source>
        <dbReference type="Proteomes" id="UP001176940"/>
    </source>
</evidence>
<protein>
    <submittedName>
        <fullName evidence="2">Uncharacterized protein</fullName>
    </submittedName>
</protein>
<name>A0ABN9LW21_9NEOB</name>
<evidence type="ECO:0000313" key="2">
    <source>
        <dbReference type="EMBL" id="CAJ0951412.1"/>
    </source>
</evidence>
<dbReference type="EMBL" id="CAUEEQ010033183">
    <property type="protein sequence ID" value="CAJ0951412.1"/>
    <property type="molecule type" value="Genomic_DNA"/>
</dbReference>
<evidence type="ECO:0000256" key="1">
    <source>
        <dbReference type="SAM" id="MobiDB-lite"/>
    </source>
</evidence>
<comment type="caution">
    <text evidence="2">The sequence shown here is derived from an EMBL/GenBank/DDBJ whole genome shotgun (WGS) entry which is preliminary data.</text>
</comment>
<proteinExistence type="predicted"/>
<feature type="compositionally biased region" description="Polar residues" evidence="1">
    <location>
        <begin position="99"/>
        <end position="120"/>
    </location>
</feature>
<organism evidence="2 3">
    <name type="scientific">Ranitomeya imitator</name>
    <name type="common">mimic poison frog</name>
    <dbReference type="NCBI Taxonomy" id="111125"/>
    <lineage>
        <taxon>Eukaryota</taxon>
        <taxon>Metazoa</taxon>
        <taxon>Chordata</taxon>
        <taxon>Craniata</taxon>
        <taxon>Vertebrata</taxon>
        <taxon>Euteleostomi</taxon>
        <taxon>Amphibia</taxon>
        <taxon>Batrachia</taxon>
        <taxon>Anura</taxon>
        <taxon>Neobatrachia</taxon>
        <taxon>Hyloidea</taxon>
        <taxon>Dendrobatidae</taxon>
        <taxon>Dendrobatinae</taxon>
        <taxon>Ranitomeya</taxon>
    </lineage>
</organism>
<sequence>MVSSLFSVSGAVVRLVFVVTFLQRSLPGEFQVQRFLLFYFMDVAPPPAPLLFRKLSNPDLFSSGKVKLHRQLSQDDCRLRRGSLTASVTGKQLLPLSGSAHSGVSQLTWQPPESPPTCSG</sequence>